<evidence type="ECO:0000256" key="1">
    <source>
        <dbReference type="SAM" id="Phobius"/>
    </source>
</evidence>
<keyword evidence="1" id="KW-0812">Transmembrane</keyword>
<sequence length="146" mass="16398">YTTFVEVEDVALRATMLLNFSLVSTLMLQFAIYRDTRPLPPKPQEIEFEPESPIESMPTPKPFKRQNSMFQAIASFGSSRCLSEMVDAEMMENNVAVIRSRSSVSLSQFARSLSWSEYPPASNSVPALDTFDLRQASAPSPALRRN</sequence>
<gene>
    <name evidence="2" type="ORF">SNAT2548_LOCUS8951</name>
</gene>
<keyword evidence="1" id="KW-0472">Membrane</keyword>
<dbReference type="EMBL" id="CAJNDS010000675">
    <property type="protein sequence ID" value="CAE7227367.1"/>
    <property type="molecule type" value="Genomic_DNA"/>
</dbReference>
<dbReference type="OrthoDB" id="436252at2759"/>
<dbReference type="Proteomes" id="UP000604046">
    <property type="component" value="Unassembled WGS sequence"/>
</dbReference>
<comment type="caution">
    <text evidence="2">The sequence shown here is derived from an EMBL/GenBank/DDBJ whole genome shotgun (WGS) entry which is preliminary data.</text>
</comment>
<evidence type="ECO:0000313" key="3">
    <source>
        <dbReference type="Proteomes" id="UP000604046"/>
    </source>
</evidence>
<dbReference type="AlphaFoldDB" id="A0A812KI50"/>
<organism evidence="2 3">
    <name type="scientific">Symbiodinium natans</name>
    <dbReference type="NCBI Taxonomy" id="878477"/>
    <lineage>
        <taxon>Eukaryota</taxon>
        <taxon>Sar</taxon>
        <taxon>Alveolata</taxon>
        <taxon>Dinophyceae</taxon>
        <taxon>Suessiales</taxon>
        <taxon>Symbiodiniaceae</taxon>
        <taxon>Symbiodinium</taxon>
    </lineage>
</organism>
<name>A0A812KI50_9DINO</name>
<keyword evidence="3" id="KW-1185">Reference proteome</keyword>
<reference evidence="2" key="1">
    <citation type="submission" date="2021-02" db="EMBL/GenBank/DDBJ databases">
        <authorList>
            <person name="Dougan E. K."/>
            <person name="Rhodes N."/>
            <person name="Thang M."/>
            <person name="Chan C."/>
        </authorList>
    </citation>
    <scope>NUCLEOTIDE SEQUENCE</scope>
</reference>
<keyword evidence="1" id="KW-1133">Transmembrane helix</keyword>
<proteinExistence type="predicted"/>
<accession>A0A812KI50</accession>
<feature type="transmembrane region" description="Helical" evidence="1">
    <location>
        <begin position="12"/>
        <end position="33"/>
    </location>
</feature>
<evidence type="ECO:0000313" key="2">
    <source>
        <dbReference type="EMBL" id="CAE7227367.1"/>
    </source>
</evidence>
<protein>
    <submittedName>
        <fullName evidence="2">Uncharacterized protein</fullName>
    </submittedName>
</protein>
<feature type="non-terminal residue" evidence="2">
    <location>
        <position position="1"/>
    </location>
</feature>